<dbReference type="GeneID" id="301328829"/>
<organism evidence="1 2">
    <name type="scientific">Guptibacillus hwajinpoensis</name>
    <dbReference type="NCBI Taxonomy" id="208199"/>
    <lineage>
        <taxon>Bacteria</taxon>
        <taxon>Bacillati</taxon>
        <taxon>Bacillota</taxon>
        <taxon>Bacilli</taxon>
        <taxon>Bacillales</taxon>
        <taxon>Guptibacillaceae</taxon>
        <taxon>Guptibacillus</taxon>
    </lineage>
</organism>
<gene>
    <name evidence="1" type="ORF">QO000_003276</name>
</gene>
<evidence type="ECO:0000313" key="2">
    <source>
        <dbReference type="Proteomes" id="UP001226720"/>
    </source>
</evidence>
<evidence type="ECO:0000313" key="1">
    <source>
        <dbReference type="EMBL" id="MDQ0484292.1"/>
    </source>
</evidence>
<name>A0ABU0K4K2_9BACL</name>
<protein>
    <submittedName>
        <fullName evidence="1">Uncharacterized protein</fullName>
    </submittedName>
</protein>
<dbReference type="RefSeq" id="WP_301553060.1">
    <property type="nucleotide sequence ID" value="NZ_JAQRMZ010000015.1"/>
</dbReference>
<accession>A0ABU0K4K2</accession>
<comment type="caution">
    <text evidence="1">The sequence shown here is derived from an EMBL/GenBank/DDBJ whole genome shotgun (WGS) entry which is preliminary data.</text>
</comment>
<dbReference type="EMBL" id="JAUSWM010000007">
    <property type="protein sequence ID" value="MDQ0484292.1"/>
    <property type="molecule type" value="Genomic_DNA"/>
</dbReference>
<keyword evidence="2" id="KW-1185">Reference proteome</keyword>
<proteinExistence type="predicted"/>
<dbReference type="Proteomes" id="UP001226720">
    <property type="component" value="Unassembled WGS sequence"/>
</dbReference>
<sequence length="76" mass="8651">MNVLILVMGGYVVYLLKIREEDSGDLETENIEVRYRANVEFKKQTLVYSNKPGRYEISLHGESGESILTTKVGLGW</sequence>
<reference evidence="1" key="1">
    <citation type="submission" date="2023-07" db="EMBL/GenBank/DDBJ databases">
        <title>Genomic Encyclopedia of Type Strains, Phase IV (KMG-IV): sequencing the most valuable type-strain genomes for metagenomic binning, comparative biology and taxonomic classification.</title>
        <authorList>
            <person name="Goeker M."/>
        </authorList>
    </citation>
    <scope>NUCLEOTIDE SEQUENCE [LARGE SCALE GENOMIC DNA]</scope>
    <source>
        <strain evidence="1">JSM 076093</strain>
    </source>
</reference>